<evidence type="ECO:0000256" key="7">
    <source>
        <dbReference type="ARBA" id="ARBA00022840"/>
    </source>
</evidence>
<evidence type="ECO:0000259" key="10">
    <source>
        <dbReference type="Pfam" id="PF07730"/>
    </source>
</evidence>
<feature type="transmembrane region" description="Helical" evidence="9">
    <location>
        <begin position="12"/>
        <end position="37"/>
    </location>
</feature>
<evidence type="ECO:0000256" key="9">
    <source>
        <dbReference type="SAM" id="Phobius"/>
    </source>
</evidence>
<accession>A0A1I1KA04</accession>
<dbReference type="Gene3D" id="3.30.565.10">
    <property type="entry name" value="Histidine kinase-like ATPase, C-terminal domain"/>
    <property type="match status" value="1"/>
</dbReference>
<reference evidence="12" key="1">
    <citation type="submission" date="2016-10" db="EMBL/GenBank/DDBJ databases">
        <authorList>
            <person name="Varghese N."/>
            <person name="Submissions S."/>
        </authorList>
    </citation>
    <scope>NUCLEOTIDE SEQUENCE [LARGE SCALE GENOMIC DNA]</scope>
    <source>
        <strain evidence="12">DSM 23664</strain>
    </source>
</reference>
<evidence type="ECO:0000256" key="2">
    <source>
        <dbReference type="ARBA" id="ARBA00012438"/>
    </source>
</evidence>
<dbReference type="STRING" id="753702.SAMN04488102_11133"/>
<keyword evidence="9" id="KW-0472">Membrane</keyword>
<dbReference type="Proteomes" id="UP000199612">
    <property type="component" value="Unassembled WGS sequence"/>
</dbReference>
<dbReference type="Pfam" id="PF07730">
    <property type="entry name" value="HisKA_3"/>
    <property type="match status" value="1"/>
</dbReference>
<dbReference type="InterPro" id="IPR050482">
    <property type="entry name" value="Sensor_HK_TwoCompSys"/>
</dbReference>
<evidence type="ECO:0000256" key="6">
    <source>
        <dbReference type="ARBA" id="ARBA00022777"/>
    </source>
</evidence>
<dbReference type="OrthoDB" id="9760839at2"/>
<evidence type="ECO:0000313" key="11">
    <source>
        <dbReference type="EMBL" id="SFC57747.1"/>
    </source>
</evidence>
<dbReference type="GO" id="GO:0046983">
    <property type="term" value="F:protein dimerization activity"/>
    <property type="evidence" value="ECO:0007669"/>
    <property type="project" value="InterPro"/>
</dbReference>
<evidence type="ECO:0000256" key="1">
    <source>
        <dbReference type="ARBA" id="ARBA00000085"/>
    </source>
</evidence>
<evidence type="ECO:0000256" key="4">
    <source>
        <dbReference type="ARBA" id="ARBA00022679"/>
    </source>
</evidence>
<dbReference type="InterPro" id="IPR011712">
    <property type="entry name" value="Sig_transdc_His_kin_sub3_dim/P"/>
</dbReference>
<evidence type="ECO:0000256" key="8">
    <source>
        <dbReference type="ARBA" id="ARBA00023012"/>
    </source>
</evidence>
<feature type="transmembrane region" description="Helical" evidence="9">
    <location>
        <begin position="49"/>
        <end position="77"/>
    </location>
</feature>
<dbReference type="GO" id="GO:0000155">
    <property type="term" value="F:phosphorelay sensor kinase activity"/>
    <property type="evidence" value="ECO:0007669"/>
    <property type="project" value="InterPro"/>
</dbReference>
<dbReference type="AlphaFoldDB" id="A0A1I1KA04"/>
<keyword evidence="4" id="KW-0808">Transferase</keyword>
<evidence type="ECO:0000256" key="3">
    <source>
        <dbReference type="ARBA" id="ARBA00022553"/>
    </source>
</evidence>
<keyword evidence="12" id="KW-1185">Reference proteome</keyword>
<feature type="domain" description="Signal transduction histidine kinase subgroup 3 dimerisation and phosphoacceptor" evidence="10">
    <location>
        <begin position="169"/>
        <end position="232"/>
    </location>
</feature>
<dbReference type="EC" id="2.7.13.3" evidence="2"/>
<keyword evidence="7" id="KW-0067">ATP-binding</keyword>
<keyword evidence="9" id="KW-1133">Transmembrane helix</keyword>
<protein>
    <recommendedName>
        <fullName evidence="2">histidine kinase</fullName>
        <ecNumber evidence="2">2.7.13.3</ecNumber>
    </recommendedName>
</protein>
<dbReference type="EMBL" id="FOLT01000011">
    <property type="protein sequence ID" value="SFC57747.1"/>
    <property type="molecule type" value="Genomic_DNA"/>
</dbReference>
<organism evidence="11 12">
    <name type="scientific">Alkalibacterium subtropicum</name>
    <dbReference type="NCBI Taxonomy" id="753702"/>
    <lineage>
        <taxon>Bacteria</taxon>
        <taxon>Bacillati</taxon>
        <taxon>Bacillota</taxon>
        <taxon>Bacilli</taxon>
        <taxon>Lactobacillales</taxon>
        <taxon>Carnobacteriaceae</taxon>
        <taxon>Alkalibacterium</taxon>
    </lineage>
</organism>
<sequence length="361" mass="41204">MNFLVLVLNWSVLVWLNNGGVLLMLWSAAFFAAYFMLPILEEKLRESLFYLLAGVAIVTFWTSLTSPHLWLLLLVLCLDSSLFMPGKAFIRYGLISLGLLSSGLVMLNHWQSLASAVFFFGFSLYVFRAFKESRNTNHITEKNLKKISDDYSRMKRQMVTRDHMARQEERSHIAREIHDSVGHRLTALLMQLEVARHKANDSETKAYFAGLKSLAQDSLHDTRSAVKALKSDETSGIQAVVHLIRKLEAESHLEIRFVIQSGVLGLKLSNAQSVTVYRSIQEALTNMMRHSQTKRATIEFTHLGDRYLQFKVSHPVRFKVRIKEGFGLTSMRNRLEELGGTLSLTQDQKELKVIGQFPLNQ</sequence>
<dbReference type="CDD" id="cd16917">
    <property type="entry name" value="HATPase_UhpB-NarQ-NarX-like"/>
    <property type="match status" value="1"/>
</dbReference>
<name>A0A1I1KA04_9LACT</name>
<dbReference type="PANTHER" id="PTHR24421:SF10">
    <property type="entry name" value="NITRATE_NITRITE SENSOR PROTEIN NARQ"/>
    <property type="match status" value="1"/>
</dbReference>
<comment type="catalytic activity">
    <reaction evidence="1">
        <text>ATP + protein L-histidine = ADP + protein N-phospho-L-histidine.</text>
        <dbReference type="EC" id="2.7.13.3"/>
    </reaction>
</comment>
<dbReference type="PANTHER" id="PTHR24421">
    <property type="entry name" value="NITRATE/NITRITE SENSOR PROTEIN NARX-RELATED"/>
    <property type="match status" value="1"/>
</dbReference>
<dbReference type="InterPro" id="IPR036890">
    <property type="entry name" value="HATPase_C_sf"/>
</dbReference>
<keyword evidence="6 11" id="KW-0418">Kinase</keyword>
<proteinExistence type="predicted"/>
<feature type="transmembrane region" description="Helical" evidence="9">
    <location>
        <begin position="113"/>
        <end position="130"/>
    </location>
</feature>
<keyword evidence="5" id="KW-0547">Nucleotide-binding</keyword>
<keyword evidence="9" id="KW-0812">Transmembrane</keyword>
<evidence type="ECO:0000256" key="5">
    <source>
        <dbReference type="ARBA" id="ARBA00022741"/>
    </source>
</evidence>
<evidence type="ECO:0000313" key="12">
    <source>
        <dbReference type="Proteomes" id="UP000199612"/>
    </source>
</evidence>
<dbReference type="RefSeq" id="WP_143079479.1">
    <property type="nucleotide sequence ID" value="NZ_FOLT01000011.1"/>
</dbReference>
<keyword evidence="3" id="KW-0597">Phosphoprotein</keyword>
<gene>
    <name evidence="11" type="ORF">SAMN04488102_11133</name>
</gene>
<feature type="transmembrane region" description="Helical" evidence="9">
    <location>
        <begin position="89"/>
        <end position="107"/>
    </location>
</feature>
<dbReference type="Gene3D" id="1.20.5.1930">
    <property type="match status" value="1"/>
</dbReference>
<dbReference type="GO" id="GO:0016020">
    <property type="term" value="C:membrane"/>
    <property type="evidence" value="ECO:0007669"/>
    <property type="project" value="InterPro"/>
</dbReference>
<keyword evidence="8" id="KW-0902">Two-component regulatory system</keyword>
<dbReference type="GO" id="GO:0005524">
    <property type="term" value="F:ATP binding"/>
    <property type="evidence" value="ECO:0007669"/>
    <property type="project" value="UniProtKB-KW"/>
</dbReference>